<dbReference type="AlphaFoldDB" id="A0A1G2T7L9"/>
<evidence type="ECO:0000313" key="1">
    <source>
        <dbReference type="EMBL" id="OHA93264.1"/>
    </source>
</evidence>
<comment type="caution">
    <text evidence="1">The sequence shown here is derived from an EMBL/GenBank/DDBJ whole genome shotgun (WGS) entry which is preliminary data.</text>
</comment>
<proteinExistence type="predicted"/>
<organism evidence="1 2">
    <name type="scientific">Candidatus Zambryskibacteria bacterium RIFCSPHIGHO2_02_38_10.5</name>
    <dbReference type="NCBI Taxonomy" id="1802742"/>
    <lineage>
        <taxon>Bacteria</taxon>
        <taxon>Candidatus Zambryskiibacteriota</taxon>
    </lineage>
</organism>
<name>A0A1G2T7L9_9BACT</name>
<gene>
    <name evidence="1" type="ORF">A2W58_00260</name>
</gene>
<reference evidence="1 2" key="1">
    <citation type="journal article" date="2016" name="Nat. Commun.">
        <title>Thousands of microbial genomes shed light on interconnected biogeochemical processes in an aquifer system.</title>
        <authorList>
            <person name="Anantharaman K."/>
            <person name="Brown C.T."/>
            <person name="Hug L.A."/>
            <person name="Sharon I."/>
            <person name="Castelle C.J."/>
            <person name="Probst A.J."/>
            <person name="Thomas B.C."/>
            <person name="Singh A."/>
            <person name="Wilkins M.J."/>
            <person name="Karaoz U."/>
            <person name="Brodie E.L."/>
            <person name="Williams K.H."/>
            <person name="Hubbard S.S."/>
            <person name="Banfield J.F."/>
        </authorList>
    </citation>
    <scope>NUCLEOTIDE SEQUENCE [LARGE SCALE GENOMIC DNA]</scope>
</reference>
<protein>
    <submittedName>
        <fullName evidence="1">Uncharacterized protein</fullName>
    </submittedName>
</protein>
<dbReference type="Proteomes" id="UP000179264">
    <property type="component" value="Unassembled WGS sequence"/>
</dbReference>
<accession>A0A1G2T7L9</accession>
<sequence length="324" mass="37142">MLMLKSVQIKLSKIKYRDDSIGRDIRVEIEVLGKFLRVDKRIEAGTTTDINREVGRFETDQELFQAEVLITVIEKDLLFNDVSSTKGNIKVNTTVAKLQQFVFEVQVKESRSLLSRLFWGKRTAIFEVTLEAQIGEIERYTPDTEDGWLVTQDEQGVHVPLPAYIMVRPTSVKNSREYFLPSEGTYRDKLLSIPLKDDNSSYLISNVKHESMVSAEYSISEKVFTLKGKTYKAIDYPEAPWKKGIYDIGIPDYPHGSNNTYTEATRQKVWFPIDFENARYLHVGARSAGCMTITETTRWMEIYNALIKARKGDLKNVGTVEVID</sequence>
<dbReference type="EMBL" id="MHVL01000023">
    <property type="protein sequence ID" value="OHA93264.1"/>
    <property type="molecule type" value="Genomic_DNA"/>
</dbReference>
<evidence type="ECO:0000313" key="2">
    <source>
        <dbReference type="Proteomes" id="UP000179264"/>
    </source>
</evidence>